<dbReference type="InterPro" id="IPR002933">
    <property type="entry name" value="Peptidase_M20"/>
</dbReference>
<name>A0ABV5SC71_9ACTN</name>
<gene>
    <name evidence="4" type="ORF">ACFFSA_36615</name>
</gene>
<organism evidence="4 5">
    <name type="scientific">Nonomuraea helvata</name>
    <dbReference type="NCBI Taxonomy" id="37484"/>
    <lineage>
        <taxon>Bacteria</taxon>
        <taxon>Bacillati</taxon>
        <taxon>Actinomycetota</taxon>
        <taxon>Actinomycetes</taxon>
        <taxon>Streptosporangiales</taxon>
        <taxon>Streptosporangiaceae</taxon>
        <taxon>Nonomuraea</taxon>
    </lineage>
</organism>
<keyword evidence="2" id="KW-0378">Hydrolase</keyword>
<evidence type="ECO:0000256" key="1">
    <source>
        <dbReference type="ARBA" id="ARBA00022723"/>
    </source>
</evidence>
<dbReference type="PANTHER" id="PTHR43808:SF31">
    <property type="entry name" value="N-ACETYL-L-CITRULLINE DEACETYLASE"/>
    <property type="match status" value="1"/>
</dbReference>
<protein>
    <submittedName>
        <fullName evidence="4">M20 family metallopeptidase</fullName>
    </submittedName>
</protein>
<accession>A0ABV5SC71</accession>
<dbReference type="RefSeq" id="WP_344990598.1">
    <property type="nucleotide sequence ID" value="NZ_BAAAXV010000005.1"/>
</dbReference>
<proteinExistence type="predicted"/>
<dbReference type="EMBL" id="JBHMBW010000049">
    <property type="protein sequence ID" value="MFB9628629.1"/>
    <property type="molecule type" value="Genomic_DNA"/>
</dbReference>
<dbReference type="Proteomes" id="UP001589532">
    <property type="component" value="Unassembled WGS sequence"/>
</dbReference>
<feature type="domain" description="Peptidase M20 dimerisation" evidence="3">
    <location>
        <begin position="173"/>
        <end position="275"/>
    </location>
</feature>
<reference evidence="4 5" key="1">
    <citation type="submission" date="2024-09" db="EMBL/GenBank/DDBJ databases">
        <authorList>
            <person name="Sun Q."/>
            <person name="Mori K."/>
        </authorList>
    </citation>
    <scope>NUCLEOTIDE SEQUENCE [LARGE SCALE GENOMIC DNA]</scope>
    <source>
        <strain evidence="4 5">JCM 3143</strain>
    </source>
</reference>
<dbReference type="Pfam" id="PF01546">
    <property type="entry name" value="Peptidase_M20"/>
    <property type="match status" value="1"/>
</dbReference>
<dbReference type="InterPro" id="IPR036264">
    <property type="entry name" value="Bact_exopeptidase_dim_dom"/>
</dbReference>
<dbReference type="Pfam" id="PF07687">
    <property type="entry name" value="M20_dimer"/>
    <property type="match status" value="1"/>
</dbReference>
<dbReference type="InterPro" id="IPR011650">
    <property type="entry name" value="Peptidase_M20_dimer"/>
</dbReference>
<dbReference type="Gene3D" id="3.40.630.10">
    <property type="entry name" value="Zn peptidases"/>
    <property type="match status" value="2"/>
</dbReference>
<evidence type="ECO:0000256" key="2">
    <source>
        <dbReference type="ARBA" id="ARBA00022801"/>
    </source>
</evidence>
<evidence type="ECO:0000313" key="5">
    <source>
        <dbReference type="Proteomes" id="UP001589532"/>
    </source>
</evidence>
<comment type="caution">
    <text evidence="4">The sequence shown here is derived from an EMBL/GenBank/DDBJ whole genome shotgun (WGS) entry which is preliminary data.</text>
</comment>
<keyword evidence="1" id="KW-0479">Metal-binding</keyword>
<keyword evidence="5" id="KW-1185">Reference proteome</keyword>
<dbReference type="SUPFAM" id="SSF53187">
    <property type="entry name" value="Zn-dependent exopeptidases"/>
    <property type="match status" value="1"/>
</dbReference>
<evidence type="ECO:0000259" key="3">
    <source>
        <dbReference type="Pfam" id="PF07687"/>
    </source>
</evidence>
<evidence type="ECO:0000313" key="4">
    <source>
        <dbReference type="EMBL" id="MFB9628629.1"/>
    </source>
</evidence>
<dbReference type="InterPro" id="IPR050072">
    <property type="entry name" value="Peptidase_M20A"/>
</dbReference>
<dbReference type="PANTHER" id="PTHR43808">
    <property type="entry name" value="ACETYLORNITHINE DEACETYLASE"/>
    <property type="match status" value="1"/>
</dbReference>
<dbReference type="SUPFAM" id="SSF55031">
    <property type="entry name" value="Bacterial exopeptidase dimerisation domain"/>
    <property type="match status" value="1"/>
</dbReference>
<sequence>MLDASDLLTRLIAIRSVNPLLPGAAPGDGEREAAAFVADHLRAAGIETELQEVEDGRCNVIGHLPRAGGADDAVILLVGHLDTYPAGGPRSGYEPVREGDLLYGRGSADAKGSLAAMITAFLAAARSPVRREAYLAATVDEECLLLGARRLVTHAMRPSLAITGEPTGLVPITAQKGIVRGSLRVRGERCHAAYPKDGTAIDAAAGLVKAVRRLNEDYRRGPSHPVLGVPTMTVTKARSDGGMNLGAGEVTLWFDARFLPGTSAGSFAVELENGLRRLAGEIDFAADPPSFLSPANQCLVDTPVVAGFFDHVKQVAGACEPEGFCYGSEAGVLAKICDSSLVFGPGDAAYSHGQVEVIDTRELAAATEIFRRLLIDHE</sequence>
<dbReference type="Gene3D" id="3.30.70.360">
    <property type="match status" value="1"/>
</dbReference>